<dbReference type="AlphaFoldDB" id="A0AAW0DWG4"/>
<organism evidence="1 2">
    <name type="scientific">Favolaschia claudopus</name>
    <dbReference type="NCBI Taxonomy" id="2862362"/>
    <lineage>
        <taxon>Eukaryota</taxon>
        <taxon>Fungi</taxon>
        <taxon>Dikarya</taxon>
        <taxon>Basidiomycota</taxon>
        <taxon>Agaricomycotina</taxon>
        <taxon>Agaricomycetes</taxon>
        <taxon>Agaricomycetidae</taxon>
        <taxon>Agaricales</taxon>
        <taxon>Marasmiineae</taxon>
        <taxon>Mycenaceae</taxon>
        <taxon>Favolaschia</taxon>
    </lineage>
</organism>
<sequence>MRIQPSAADSEALRQRRLEITALREEAAASHTELEGFLLYANAASLRARAAGLQRSARLSAYASSFYLELGNTVLQELAVVEKAIQRLEKGFTIDDPIGLASVVQRTPPEILTEIFRWTLAIELRGYSCEVNGRRVLTAPWRLTHVCRAWRNAAHGDGWLWSHVIIDACGLVGDLRVAYPLEALESQLRLSSVAPLKIEFRVDDSTTEMDHCSPLFSLLADQSHRWTHLTVAWGSSCRFLNSILARVTGHIDRLCYLFLDVQTHETTGRWFSDLSDTFVVAPRLKDIRITNPVPTSHSPPIPFAWSNLTCLHLDGAIPPLLLRILEMAQNLVECELIENDVVDSPVDTSGQAVTLPHLLRLACEGHCSILPCLSAPELQDLHLLNSYIPRNLYIPEFLERSRCNLKRFRFASYDERAANIVDCPSTLVHLDLDWDNSSAYMVSVPDFPKNVVAALHYSKGLCPRLTSMCIASPQDRVKSELMDFEAALCEMVESRWNLPTDKRSLRGIRISTIIYSSDVRGRFEALKISGLKINDPAEPMPSISNERSRRTRDYLFQLALALNSELTCNSHLHEVNYLLSLLHSVYQKLFKKLLVFRLNGTIFDDHNSDTRIL</sequence>
<reference evidence="1 2" key="1">
    <citation type="journal article" date="2024" name="J Genomics">
        <title>Draft genome sequencing and assembly of Favolaschia claudopus CIRM-BRFM 2984 isolated from oak limbs.</title>
        <authorList>
            <person name="Navarro D."/>
            <person name="Drula E."/>
            <person name="Chaduli D."/>
            <person name="Cazenave R."/>
            <person name="Ahrendt S."/>
            <person name="Wang J."/>
            <person name="Lipzen A."/>
            <person name="Daum C."/>
            <person name="Barry K."/>
            <person name="Grigoriev I.V."/>
            <person name="Favel A."/>
            <person name="Rosso M.N."/>
            <person name="Martin F."/>
        </authorList>
    </citation>
    <scope>NUCLEOTIDE SEQUENCE [LARGE SCALE GENOMIC DNA]</scope>
    <source>
        <strain evidence="1 2">CIRM-BRFM 2984</strain>
    </source>
</reference>
<dbReference type="EMBL" id="JAWWNJ010000005">
    <property type="protein sequence ID" value="KAK7055993.1"/>
    <property type="molecule type" value="Genomic_DNA"/>
</dbReference>
<keyword evidence="2" id="KW-1185">Reference proteome</keyword>
<name>A0AAW0DWG4_9AGAR</name>
<evidence type="ECO:0000313" key="2">
    <source>
        <dbReference type="Proteomes" id="UP001362999"/>
    </source>
</evidence>
<dbReference type="Proteomes" id="UP001362999">
    <property type="component" value="Unassembled WGS sequence"/>
</dbReference>
<proteinExistence type="predicted"/>
<comment type="caution">
    <text evidence="1">The sequence shown here is derived from an EMBL/GenBank/DDBJ whole genome shotgun (WGS) entry which is preliminary data.</text>
</comment>
<evidence type="ECO:0008006" key="3">
    <source>
        <dbReference type="Google" id="ProtNLM"/>
    </source>
</evidence>
<evidence type="ECO:0000313" key="1">
    <source>
        <dbReference type="EMBL" id="KAK7055993.1"/>
    </source>
</evidence>
<gene>
    <name evidence="1" type="ORF">R3P38DRAFT_1373802</name>
</gene>
<accession>A0AAW0DWG4</accession>
<protein>
    <recommendedName>
        <fullName evidence="3">F-box domain-containing protein</fullName>
    </recommendedName>
</protein>